<organism evidence="1 2">
    <name type="scientific">Kibdelosporangium lantanae</name>
    <dbReference type="NCBI Taxonomy" id="1497396"/>
    <lineage>
        <taxon>Bacteria</taxon>
        <taxon>Bacillati</taxon>
        <taxon>Actinomycetota</taxon>
        <taxon>Actinomycetes</taxon>
        <taxon>Pseudonocardiales</taxon>
        <taxon>Pseudonocardiaceae</taxon>
        <taxon>Kibdelosporangium</taxon>
    </lineage>
</organism>
<reference evidence="2" key="1">
    <citation type="journal article" date="2019" name="Int. J. Syst. Evol. Microbiol.">
        <title>The Global Catalogue of Microorganisms (GCM) 10K type strain sequencing project: providing services to taxonomists for standard genome sequencing and annotation.</title>
        <authorList>
            <consortium name="The Broad Institute Genomics Platform"/>
            <consortium name="The Broad Institute Genome Sequencing Center for Infectious Disease"/>
            <person name="Wu L."/>
            <person name="Ma J."/>
        </authorList>
    </citation>
    <scope>NUCLEOTIDE SEQUENCE [LARGE SCALE GENOMIC DNA]</scope>
    <source>
        <strain evidence="2">JCM 31486</strain>
    </source>
</reference>
<dbReference type="Proteomes" id="UP001597045">
    <property type="component" value="Unassembled WGS sequence"/>
</dbReference>
<feature type="non-terminal residue" evidence="1">
    <location>
        <position position="1"/>
    </location>
</feature>
<evidence type="ECO:0000313" key="1">
    <source>
        <dbReference type="EMBL" id="MFD1048572.1"/>
    </source>
</evidence>
<accession>A0ABW3MDE2</accession>
<protein>
    <submittedName>
        <fullName evidence="1">Sugar ABC transporter substrate-binding protein</fullName>
    </submittedName>
</protein>
<evidence type="ECO:0000313" key="2">
    <source>
        <dbReference type="Proteomes" id="UP001597045"/>
    </source>
</evidence>
<gene>
    <name evidence="1" type="ORF">ACFQ1S_25085</name>
</gene>
<proteinExistence type="predicted"/>
<name>A0ABW3MDE2_9PSEU</name>
<comment type="caution">
    <text evidence="1">The sequence shown here is derived from an EMBL/GenBank/DDBJ whole genome shotgun (WGS) entry which is preliminary data.</text>
</comment>
<dbReference type="EMBL" id="JBHTIS010001672">
    <property type="protein sequence ID" value="MFD1048572.1"/>
    <property type="molecule type" value="Genomic_DNA"/>
</dbReference>
<keyword evidence="2" id="KW-1185">Reference proteome</keyword>
<sequence>YECLELVATAKEHDPTGNRDVPSVLLQPQTITKANVKLVVDQKYVTAAELCTGDVQPLCQAAGIS</sequence>